<accession>A0ABD4T2Y9</accession>
<dbReference type="Proteomes" id="UP000031561">
    <property type="component" value="Unassembled WGS sequence"/>
</dbReference>
<protein>
    <submittedName>
        <fullName evidence="1">Uncharacterized protein</fullName>
    </submittedName>
</protein>
<name>A0ABD4T2Y9_9CYAN</name>
<sequence>MGKSSYCAKSMQGILDVPRCDRWHIQRRLSDLSIPSYCDRAGNLVVEVSNGVEIVQIHSVVRQVLAKRPQLASWLESCWSQPSVTPSAPVSLN</sequence>
<dbReference type="EMBL" id="JTHE03000047">
    <property type="protein sequence ID" value="MCM1982894.1"/>
    <property type="molecule type" value="Genomic_DNA"/>
</dbReference>
<proteinExistence type="predicted"/>
<dbReference type="AlphaFoldDB" id="A0ABD4T2Y9"/>
<reference evidence="1 2" key="1">
    <citation type="journal article" date="2015" name="Genome Announc.">
        <title>Draft Genome Sequence of Filamentous Marine Cyanobacterium Lyngbya confervoides Strain BDU141951.</title>
        <authorList>
            <person name="Chandrababunaidu M.M."/>
            <person name="Sen D."/>
            <person name="Tripathy S."/>
        </authorList>
    </citation>
    <scope>NUCLEOTIDE SEQUENCE [LARGE SCALE GENOMIC DNA]</scope>
    <source>
        <strain evidence="1 2">BDU141951</strain>
    </source>
</reference>
<dbReference type="NCBIfam" id="NF045598">
    <property type="entry name" value="asr1405_asl0597"/>
    <property type="match status" value="1"/>
</dbReference>
<dbReference type="InterPro" id="IPR054637">
    <property type="entry name" value="Asr1405_Asl0597-like"/>
</dbReference>
<keyword evidence="2" id="KW-1185">Reference proteome</keyword>
<comment type="caution">
    <text evidence="1">The sequence shown here is derived from an EMBL/GenBank/DDBJ whole genome shotgun (WGS) entry which is preliminary data.</text>
</comment>
<organism evidence="1 2">
    <name type="scientific">Lyngbya confervoides BDU141951</name>
    <dbReference type="NCBI Taxonomy" id="1574623"/>
    <lineage>
        <taxon>Bacteria</taxon>
        <taxon>Bacillati</taxon>
        <taxon>Cyanobacteriota</taxon>
        <taxon>Cyanophyceae</taxon>
        <taxon>Oscillatoriophycideae</taxon>
        <taxon>Oscillatoriales</taxon>
        <taxon>Microcoleaceae</taxon>
        <taxon>Lyngbya</taxon>
    </lineage>
</organism>
<evidence type="ECO:0000313" key="2">
    <source>
        <dbReference type="Proteomes" id="UP000031561"/>
    </source>
</evidence>
<gene>
    <name evidence="1" type="ORF">QQ91_0008670</name>
</gene>
<evidence type="ECO:0000313" key="1">
    <source>
        <dbReference type="EMBL" id="MCM1982894.1"/>
    </source>
</evidence>
<dbReference type="RefSeq" id="WP_166281580.1">
    <property type="nucleotide sequence ID" value="NZ_JTHE03000047.1"/>
</dbReference>